<reference evidence="2 3" key="2">
    <citation type="journal article" date="2017" name="Nature">
        <title>The Apostasia genome and the evolution of orchids.</title>
        <authorList>
            <person name="Zhang G.Q."/>
            <person name="Liu K.W."/>
            <person name="Li Z."/>
            <person name="Lohaus R."/>
            <person name="Hsiao Y.Y."/>
            <person name="Niu S.C."/>
            <person name="Wang J.Y."/>
            <person name="Lin Y.C."/>
            <person name="Xu Q."/>
            <person name="Chen L.J."/>
            <person name="Yoshida K."/>
            <person name="Fujiwara S."/>
            <person name="Wang Z.W."/>
            <person name="Zhang Y.Q."/>
            <person name="Mitsuda N."/>
            <person name="Wang M."/>
            <person name="Liu G.H."/>
            <person name="Pecoraro L."/>
            <person name="Huang H.X."/>
            <person name="Xiao X.J."/>
            <person name="Lin M."/>
            <person name="Wu X.Y."/>
            <person name="Wu W.L."/>
            <person name="Chen Y.Y."/>
            <person name="Chang S.B."/>
            <person name="Sakamoto S."/>
            <person name="Ohme-Takagi M."/>
            <person name="Yagi M."/>
            <person name="Zeng S.J."/>
            <person name="Shen C.Y."/>
            <person name="Yeh C.M."/>
            <person name="Luo Y.B."/>
            <person name="Tsai W.C."/>
            <person name="Van de Peer Y."/>
            <person name="Liu Z.J."/>
        </authorList>
    </citation>
    <scope>NUCLEOTIDE SEQUENCE [LARGE SCALE GENOMIC DNA]</scope>
    <source>
        <tissue evidence="2">The whole plant</tissue>
    </source>
</reference>
<dbReference type="EMBL" id="KZ502442">
    <property type="protein sequence ID" value="PKU79288.1"/>
    <property type="molecule type" value="Genomic_DNA"/>
</dbReference>
<dbReference type="OrthoDB" id="773986at2759"/>
<sequence>MERIEAEGGVVKGFIGAIQPPRLEDAGLEYCALPPKSIMEAFSRAAASLKSRVAASFSGSADDYVDGEGGGCVQDPGPSNGQIPDKLLGIGEMFPPAFPCCGTGGKEAEIEGATDEVVVIGAGGGEMDNDRVLVVGGAGYEGEGGESDFGGKGGCTGDGGLLPGVKNGHAHDGDLDDDDEHKDGPILIEGLI</sequence>
<dbReference type="AlphaFoldDB" id="A0A2I0WUE9"/>
<dbReference type="PANTHER" id="PTHR36713">
    <property type="entry name" value="OS09G0344700 PROTEIN"/>
    <property type="match status" value="1"/>
</dbReference>
<dbReference type="PANTHER" id="PTHR36713:SF1">
    <property type="entry name" value="OS09G0344700 PROTEIN"/>
    <property type="match status" value="1"/>
</dbReference>
<evidence type="ECO:0000313" key="3">
    <source>
        <dbReference type="Proteomes" id="UP000233837"/>
    </source>
</evidence>
<evidence type="ECO:0000256" key="1">
    <source>
        <dbReference type="SAM" id="MobiDB-lite"/>
    </source>
</evidence>
<evidence type="ECO:0000313" key="2">
    <source>
        <dbReference type="EMBL" id="PKU79288.1"/>
    </source>
</evidence>
<feature type="compositionally biased region" description="Gly residues" evidence="1">
    <location>
        <begin position="149"/>
        <end position="162"/>
    </location>
</feature>
<gene>
    <name evidence="2" type="ORF">MA16_Dca000633</name>
</gene>
<accession>A0A2I0WUE9</accession>
<keyword evidence="3" id="KW-1185">Reference proteome</keyword>
<feature type="region of interest" description="Disordered" evidence="1">
    <location>
        <begin position="149"/>
        <end position="185"/>
    </location>
</feature>
<name>A0A2I0WUE9_9ASPA</name>
<proteinExistence type="predicted"/>
<protein>
    <submittedName>
        <fullName evidence="2">Uncharacterized protein</fullName>
    </submittedName>
</protein>
<dbReference type="Proteomes" id="UP000233837">
    <property type="component" value="Unassembled WGS sequence"/>
</dbReference>
<organism evidence="2 3">
    <name type="scientific">Dendrobium catenatum</name>
    <dbReference type="NCBI Taxonomy" id="906689"/>
    <lineage>
        <taxon>Eukaryota</taxon>
        <taxon>Viridiplantae</taxon>
        <taxon>Streptophyta</taxon>
        <taxon>Embryophyta</taxon>
        <taxon>Tracheophyta</taxon>
        <taxon>Spermatophyta</taxon>
        <taxon>Magnoliopsida</taxon>
        <taxon>Liliopsida</taxon>
        <taxon>Asparagales</taxon>
        <taxon>Orchidaceae</taxon>
        <taxon>Epidendroideae</taxon>
        <taxon>Malaxideae</taxon>
        <taxon>Dendrobiinae</taxon>
        <taxon>Dendrobium</taxon>
    </lineage>
</organism>
<reference evidence="2 3" key="1">
    <citation type="journal article" date="2016" name="Sci. Rep.">
        <title>The Dendrobium catenatum Lindl. genome sequence provides insights into polysaccharide synthase, floral development and adaptive evolution.</title>
        <authorList>
            <person name="Zhang G.Q."/>
            <person name="Xu Q."/>
            <person name="Bian C."/>
            <person name="Tsai W.C."/>
            <person name="Yeh C.M."/>
            <person name="Liu K.W."/>
            <person name="Yoshida K."/>
            <person name="Zhang L.S."/>
            <person name="Chang S.B."/>
            <person name="Chen F."/>
            <person name="Shi Y."/>
            <person name="Su Y.Y."/>
            <person name="Zhang Y.Q."/>
            <person name="Chen L.J."/>
            <person name="Yin Y."/>
            <person name="Lin M."/>
            <person name="Huang H."/>
            <person name="Deng H."/>
            <person name="Wang Z.W."/>
            <person name="Zhu S.L."/>
            <person name="Zhao X."/>
            <person name="Deng C."/>
            <person name="Niu S.C."/>
            <person name="Huang J."/>
            <person name="Wang M."/>
            <person name="Liu G.H."/>
            <person name="Yang H.J."/>
            <person name="Xiao X.J."/>
            <person name="Hsiao Y.Y."/>
            <person name="Wu W.L."/>
            <person name="Chen Y.Y."/>
            <person name="Mitsuda N."/>
            <person name="Ohme-Takagi M."/>
            <person name="Luo Y.B."/>
            <person name="Van de Peer Y."/>
            <person name="Liu Z.J."/>
        </authorList>
    </citation>
    <scope>NUCLEOTIDE SEQUENCE [LARGE SCALE GENOMIC DNA]</scope>
    <source>
        <tissue evidence="2">The whole plant</tissue>
    </source>
</reference>